<evidence type="ECO:0000313" key="2">
    <source>
        <dbReference type="Proteomes" id="UP001431783"/>
    </source>
</evidence>
<proteinExistence type="predicted"/>
<comment type="caution">
    <text evidence="1">The sequence shown here is derived from an EMBL/GenBank/DDBJ whole genome shotgun (WGS) entry which is preliminary data.</text>
</comment>
<protein>
    <submittedName>
        <fullName evidence="1">Uncharacterized protein</fullName>
    </submittedName>
</protein>
<dbReference type="Proteomes" id="UP001431783">
    <property type="component" value="Unassembled WGS sequence"/>
</dbReference>
<keyword evidence="2" id="KW-1185">Reference proteome</keyword>
<dbReference type="AlphaFoldDB" id="A0AAW1TL10"/>
<gene>
    <name evidence="1" type="ORF">WA026_016127</name>
</gene>
<name>A0AAW1TL10_9CUCU</name>
<organism evidence="1 2">
    <name type="scientific">Henosepilachna vigintioctopunctata</name>
    <dbReference type="NCBI Taxonomy" id="420089"/>
    <lineage>
        <taxon>Eukaryota</taxon>
        <taxon>Metazoa</taxon>
        <taxon>Ecdysozoa</taxon>
        <taxon>Arthropoda</taxon>
        <taxon>Hexapoda</taxon>
        <taxon>Insecta</taxon>
        <taxon>Pterygota</taxon>
        <taxon>Neoptera</taxon>
        <taxon>Endopterygota</taxon>
        <taxon>Coleoptera</taxon>
        <taxon>Polyphaga</taxon>
        <taxon>Cucujiformia</taxon>
        <taxon>Coccinelloidea</taxon>
        <taxon>Coccinellidae</taxon>
        <taxon>Epilachninae</taxon>
        <taxon>Epilachnini</taxon>
        <taxon>Henosepilachna</taxon>
    </lineage>
</organism>
<reference evidence="1 2" key="1">
    <citation type="submission" date="2023-03" db="EMBL/GenBank/DDBJ databases">
        <title>Genome insight into feeding habits of ladybird beetles.</title>
        <authorList>
            <person name="Li H.-S."/>
            <person name="Huang Y.-H."/>
            <person name="Pang H."/>
        </authorList>
    </citation>
    <scope>NUCLEOTIDE SEQUENCE [LARGE SCALE GENOMIC DNA]</scope>
    <source>
        <strain evidence="1">SYSU_2023b</strain>
        <tissue evidence="1">Whole body</tissue>
    </source>
</reference>
<evidence type="ECO:0000313" key="1">
    <source>
        <dbReference type="EMBL" id="KAK9872082.1"/>
    </source>
</evidence>
<sequence length="198" mass="23216">MKDIVEEKSASVTIFQKQLHSISPEIEFERDCCILLYSRRQREIFLSFCIVEDVNHASNRNKDTVFPNKTTWNDIRPSGVSFNNRADIMPACHRALQITNKPKIPVRQMRPERIQASSEWRAPKRTTKKVQKSRMNARNFLEFIHFGKLSRCQVAFSAKQETIREGRNARAENSLPMFNFFLAPTSRWKVRLIMLDNV</sequence>
<dbReference type="EMBL" id="JARQZJ010000009">
    <property type="protein sequence ID" value="KAK9872082.1"/>
    <property type="molecule type" value="Genomic_DNA"/>
</dbReference>
<accession>A0AAW1TL10</accession>